<dbReference type="InterPro" id="IPR001173">
    <property type="entry name" value="Glyco_trans_2-like"/>
</dbReference>
<dbReference type="Gene3D" id="3.90.550.10">
    <property type="entry name" value="Spore Coat Polysaccharide Biosynthesis Protein SpsA, Chain A"/>
    <property type="match status" value="1"/>
</dbReference>
<proteinExistence type="inferred from homology"/>
<dbReference type="PANTHER" id="PTHR43179">
    <property type="entry name" value="RHAMNOSYLTRANSFERASE WBBL"/>
    <property type="match status" value="1"/>
</dbReference>
<dbReference type="RefSeq" id="WP_379485680.1">
    <property type="nucleotide sequence ID" value="NZ_JBHLWK010000001.1"/>
</dbReference>
<evidence type="ECO:0000256" key="2">
    <source>
        <dbReference type="ARBA" id="ARBA00022676"/>
    </source>
</evidence>
<dbReference type="Pfam" id="PF00535">
    <property type="entry name" value="Glycos_transf_2"/>
    <property type="match status" value="1"/>
</dbReference>
<feature type="transmembrane region" description="Helical" evidence="4">
    <location>
        <begin position="248"/>
        <end position="267"/>
    </location>
</feature>
<keyword evidence="4" id="KW-0812">Transmembrane</keyword>
<keyword evidence="4" id="KW-0472">Membrane</keyword>
<dbReference type="Proteomes" id="UP001589798">
    <property type="component" value="Unassembled WGS sequence"/>
</dbReference>
<feature type="transmembrane region" description="Helical" evidence="4">
    <location>
        <begin position="301"/>
        <end position="323"/>
    </location>
</feature>
<sequence length="363" mass="38932">MADRVADDVLAVVPCLNEEAHLPELLSWLAADARGALVVVADGGSTDRSRAIVSEMARLHPQIVLLDNPRRIQSAAVNLATRRFGRGRRWMVRLDAHARYPRSFIDRLCRSALETGATSVVVPMVTSGSRCFQRGVAAAQNTLLGTGGAPHRHVGDGAWVEHGHHALFDLSLFMAVGGYDEAFTANEDAELDRRLIAAGGRIWLEPRAAITYFPRSGATALFRQYRAYGRGRARNLKRHPAPVRLRQMLPLAVVPASLAGGAGLAFAPWWGEALLFAVPMILWLGASLLGGLWLGWRGRSLCAAVSGPAALTMHLAWSLGFIAEALSRRPMPPAPEPLLFADCASPQGATAPVLEAGALAGSR</sequence>
<evidence type="ECO:0000256" key="4">
    <source>
        <dbReference type="SAM" id="Phobius"/>
    </source>
</evidence>
<evidence type="ECO:0000313" key="6">
    <source>
        <dbReference type="EMBL" id="MFC0202813.1"/>
    </source>
</evidence>
<dbReference type="InterPro" id="IPR029044">
    <property type="entry name" value="Nucleotide-diphossugar_trans"/>
</dbReference>
<dbReference type="GO" id="GO:0016757">
    <property type="term" value="F:glycosyltransferase activity"/>
    <property type="evidence" value="ECO:0007669"/>
    <property type="project" value="UniProtKB-KW"/>
</dbReference>
<accession>A0ABV6CQ14</accession>
<organism evidence="6 7">
    <name type="scientific">Novosphingobium soli</name>
    <dbReference type="NCBI Taxonomy" id="574956"/>
    <lineage>
        <taxon>Bacteria</taxon>
        <taxon>Pseudomonadati</taxon>
        <taxon>Pseudomonadota</taxon>
        <taxon>Alphaproteobacteria</taxon>
        <taxon>Sphingomonadales</taxon>
        <taxon>Sphingomonadaceae</taxon>
        <taxon>Novosphingobium</taxon>
    </lineage>
</organism>
<dbReference type="EMBL" id="JBHLWK010000001">
    <property type="protein sequence ID" value="MFC0202813.1"/>
    <property type="molecule type" value="Genomic_DNA"/>
</dbReference>
<dbReference type="CDD" id="cd02525">
    <property type="entry name" value="Succinoglycan_BP_ExoA"/>
    <property type="match status" value="1"/>
</dbReference>
<keyword evidence="3 6" id="KW-0808">Transferase</keyword>
<gene>
    <name evidence="6" type="ORF">ACFFJC_00845</name>
</gene>
<keyword evidence="2 6" id="KW-0328">Glycosyltransferase</keyword>
<comment type="caution">
    <text evidence="6">The sequence shown here is derived from an EMBL/GenBank/DDBJ whole genome shotgun (WGS) entry which is preliminary data.</text>
</comment>
<keyword evidence="4" id="KW-1133">Transmembrane helix</keyword>
<feature type="domain" description="Glycosyltransferase 2-like" evidence="5">
    <location>
        <begin position="12"/>
        <end position="169"/>
    </location>
</feature>
<comment type="similarity">
    <text evidence="1">Belongs to the glycosyltransferase 2 family.</text>
</comment>
<evidence type="ECO:0000256" key="3">
    <source>
        <dbReference type="ARBA" id="ARBA00022679"/>
    </source>
</evidence>
<feature type="transmembrane region" description="Helical" evidence="4">
    <location>
        <begin position="273"/>
        <end position="294"/>
    </location>
</feature>
<evidence type="ECO:0000259" key="5">
    <source>
        <dbReference type="Pfam" id="PF00535"/>
    </source>
</evidence>
<reference evidence="6 7" key="1">
    <citation type="submission" date="2024-09" db="EMBL/GenBank/DDBJ databases">
        <authorList>
            <person name="Sun Q."/>
            <person name="Mori K."/>
        </authorList>
    </citation>
    <scope>NUCLEOTIDE SEQUENCE [LARGE SCALE GENOMIC DNA]</scope>
    <source>
        <strain evidence="6 7">CCM 7706</strain>
    </source>
</reference>
<dbReference type="SUPFAM" id="SSF53448">
    <property type="entry name" value="Nucleotide-diphospho-sugar transferases"/>
    <property type="match status" value="1"/>
</dbReference>
<dbReference type="EC" id="2.4.-.-" evidence="6"/>
<evidence type="ECO:0000313" key="7">
    <source>
        <dbReference type="Proteomes" id="UP001589798"/>
    </source>
</evidence>
<name>A0ABV6CQ14_9SPHN</name>
<dbReference type="PANTHER" id="PTHR43179:SF12">
    <property type="entry name" value="GALACTOFURANOSYLTRANSFERASE GLFT2"/>
    <property type="match status" value="1"/>
</dbReference>
<protein>
    <submittedName>
        <fullName evidence="6">Glycosyltransferase family 2 protein</fullName>
        <ecNumber evidence="6">2.4.-.-</ecNumber>
    </submittedName>
</protein>
<keyword evidence="7" id="KW-1185">Reference proteome</keyword>
<evidence type="ECO:0000256" key="1">
    <source>
        <dbReference type="ARBA" id="ARBA00006739"/>
    </source>
</evidence>